<proteinExistence type="predicted"/>
<sequence>MSSSFTGGNEAILRKLGTIEERQNQVLLALSRLDRKDGEHTSDEVESLVSELRDILLHKSPTEANALLSAIRGVLRGGITSAPAAASVDSHHATVLASYSPSEVVYKFSHIPNPRPPTEPERDDFLAAVGFVDVSGFTKLSEKLAKEHGRKGAELLNAYINAYFAKLIKGINMYAGDVIKFAGDALQVVWRNRGTGPQESATMLMLRSAACCLYLLDKLNNFSPAEGVSLTLHMGVGVGQMSAFYVGGQGNKWEYFVAGEPIEQMSDAAEEATSGQLVLSAPALAAFSTDPTAIEKYQLKGRTLSSGQYLLEDILHGYPPVSAVEALIAETTFRDGLRDALTVRAKELEPVLRCFVPQLVEERLDAGQRGVLVHEHRKLVSVFMKVVGLGPKPADVYSLDLVHRATRATQHAIQRYDGTITRLITDDKGTRFLIAFGLPGHQHEDDEQRAVNSAVEVVSALDTIPAWDHDQASSEEQPSAGAMLKCAIGITTGQVFCGEAGWELNRVEYTLAGAKVNLAARLMQAASKMVADEGRGVILVDIDTYKPSAECGADWEVHEPIMVKGKSEPVPIFQPRMRDSKTKRQISLRDGIKPRMSKVNPKYATLAASLELWGWQPLLKTCGRQLELDALHMKLRSLQVDGKGGVVIIAGDGGMGKTHMIAELRAYFSSLTPSGTAGRRTPFLRQTCVLVNTSKGLEKTTPFFMWQAIFERFFSAETLKAIQDGSSKFAERRASITETSPLTPGMQLPVSRSRQRWKNAITTVLAYQCPGSVQNGQTCVIRPQVDEELLQSELMLQHAPLLNPVLPIKIADNEFTKQLSGEARKEQAINVMCHVLQAKLGGSRMLVMFDDVHWMDASSWQLLAEAMDRVQPMLVVLTTRPQPVNDEAPELKAIKSEYEKLSDLTRADIEELMRSFLCVSGRVQLALSSAVTTRSGGNPFFAKGFIQSMLEQGVLNTSADEVNLAAGCDIGKIEWPSSVETLITSRIDRLPVGEQLILKVAAVLSPMGHFNQKQLEPMLEKGSLELPPGSTIRGILKNLQDADFLSVDLQHSKPGEPSFQFKHVSVQEVAGSILSIELQTQLHTMAAQDVEARRAGKPDSALTDEQIQMLVYHWKGAGSESDAPKKANHYLTLAGDRALTQSSIDEASQLYSEALDIAIKEKLTDKIGPLKRRLGECELMNNNYMKSMSLLEEALVALAGEQVPLATVPENELRMKLGQIRFSRRVNTYKNYLTNFGQTNKQTMGPPPSDGPEYVKLETANAYELLSRVAMQETHC</sequence>
<keyword evidence="2" id="KW-0067">ATP-binding</keyword>
<dbReference type="GO" id="GO:0009190">
    <property type="term" value="P:cyclic nucleotide biosynthetic process"/>
    <property type="evidence" value="ECO:0007669"/>
    <property type="project" value="InterPro"/>
</dbReference>
<dbReference type="CDD" id="cd07302">
    <property type="entry name" value="CHD"/>
    <property type="match status" value="2"/>
</dbReference>
<dbReference type="InterPro" id="IPR041664">
    <property type="entry name" value="AAA_16"/>
</dbReference>
<evidence type="ECO:0000313" key="5">
    <source>
        <dbReference type="Proteomes" id="UP001515480"/>
    </source>
</evidence>
<name>A0AB34JTH9_PRYPA</name>
<dbReference type="SUPFAM" id="SSF55073">
    <property type="entry name" value="Nucleotide cyclase"/>
    <property type="match status" value="2"/>
</dbReference>
<keyword evidence="5" id="KW-1185">Reference proteome</keyword>
<dbReference type="SUPFAM" id="SSF52540">
    <property type="entry name" value="P-loop containing nucleoside triphosphate hydrolases"/>
    <property type="match status" value="1"/>
</dbReference>
<feature type="domain" description="Guanylate cyclase" evidence="3">
    <location>
        <begin position="128"/>
        <end position="269"/>
    </location>
</feature>
<protein>
    <recommendedName>
        <fullName evidence="3">Guanylate cyclase domain-containing protein</fullName>
    </recommendedName>
</protein>
<dbReference type="InterPro" id="IPR001054">
    <property type="entry name" value="A/G_cyclase"/>
</dbReference>
<dbReference type="InterPro" id="IPR027417">
    <property type="entry name" value="P-loop_NTPase"/>
</dbReference>
<comment type="caution">
    <text evidence="4">The sequence shown here is derived from an EMBL/GenBank/DDBJ whole genome shotgun (WGS) entry which is preliminary data.</text>
</comment>
<dbReference type="GO" id="GO:0035556">
    <property type="term" value="P:intracellular signal transduction"/>
    <property type="evidence" value="ECO:0007669"/>
    <property type="project" value="InterPro"/>
</dbReference>
<dbReference type="EMBL" id="JBGBPQ010000004">
    <property type="protein sequence ID" value="KAL1525539.1"/>
    <property type="molecule type" value="Genomic_DNA"/>
</dbReference>
<dbReference type="PANTHER" id="PTHR16305">
    <property type="entry name" value="TESTICULAR SOLUBLE ADENYLYL CYCLASE"/>
    <property type="match status" value="1"/>
</dbReference>
<evidence type="ECO:0000259" key="3">
    <source>
        <dbReference type="PROSITE" id="PS50125"/>
    </source>
</evidence>
<evidence type="ECO:0000256" key="1">
    <source>
        <dbReference type="ARBA" id="ARBA00022741"/>
    </source>
</evidence>
<dbReference type="Gene3D" id="3.30.70.1230">
    <property type="entry name" value="Nucleotide cyclase"/>
    <property type="match status" value="2"/>
</dbReference>
<dbReference type="GO" id="GO:0005524">
    <property type="term" value="F:ATP binding"/>
    <property type="evidence" value="ECO:0007669"/>
    <property type="project" value="UniProtKB-KW"/>
</dbReference>
<organism evidence="4 5">
    <name type="scientific">Prymnesium parvum</name>
    <name type="common">Toxic golden alga</name>
    <dbReference type="NCBI Taxonomy" id="97485"/>
    <lineage>
        <taxon>Eukaryota</taxon>
        <taxon>Haptista</taxon>
        <taxon>Haptophyta</taxon>
        <taxon>Prymnesiophyceae</taxon>
        <taxon>Prymnesiales</taxon>
        <taxon>Prymnesiaceae</taxon>
        <taxon>Prymnesium</taxon>
    </lineage>
</organism>
<accession>A0AB34JTH9</accession>
<dbReference type="Pfam" id="PF13191">
    <property type="entry name" value="AAA_16"/>
    <property type="match status" value="1"/>
</dbReference>
<keyword evidence="1" id="KW-0547">Nucleotide-binding</keyword>
<dbReference type="PANTHER" id="PTHR16305:SF28">
    <property type="entry name" value="GUANYLATE CYCLASE DOMAIN-CONTAINING PROTEIN"/>
    <property type="match status" value="1"/>
</dbReference>
<reference evidence="4 5" key="1">
    <citation type="journal article" date="2024" name="Science">
        <title>Giant polyketide synthase enzymes in the biosynthesis of giant marine polyether toxins.</title>
        <authorList>
            <person name="Fallon T.R."/>
            <person name="Shende V.V."/>
            <person name="Wierzbicki I.H."/>
            <person name="Pendleton A.L."/>
            <person name="Watervoot N.F."/>
            <person name="Auber R.P."/>
            <person name="Gonzalez D.J."/>
            <person name="Wisecaver J.H."/>
            <person name="Moore B.S."/>
        </authorList>
    </citation>
    <scope>NUCLEOTIDE SEQUENCE [LARGE SCALE GENOMIC DNA]</scope>
    <source>
        <strain evidence="4 5">12B1</strain>
    </source>
</reference>
<dbReference type="InterPro" id="IPR029787">
    <property type="entry name" value="Nucleotide_cyclase"/>
</dbReference>
<dbReference type="AlphaFoldDB" id="A0AB34JTH9"/>
<dbReference type="PROSITE" id="PS50125">
    <property type="entry name" value="GUANYLATE_CYCLASE_2"/>
    <property type="match status" value="2"/>
</dbReference>
<dbReference type="GO" id="GO:0005737">
    <property type="term" value="C:cytoplasm"/>
    <property type="evidence" value="ECO:0007669"/>
    <property type="project" value="TreeGrafter"/>
</dbReference>
<evidence type="ECO:0000313" key="4">
    <source>
        <dbReference type="EMBL" id="KAL1525539.1"/>
    </source>
</evidence>
<dbReference type="GO" id="GO:0004016">
    <property type="term" value="F:adenylate cyclase activity"/>
    <property type="evidence" value="ECO:0007669"/>
    <property type="project" value="TreeGrafter"/>
</dbReference>
<evidence type="ECO:0000256" key="2">
    <source>
        <dbReference type="ARBA" id="ARBA00022840"/>
    </source>
</evidence>
<dbReference type="Pfam" id="PF00211">
    <property type="entry name" value="Guanylate_cyc"/>
    <property type="match status" value="2"/>
</dbReference>
<dbReference type="Proteomes" id="UP001515480">
    <property type="component" value="Unassembled WGS sequence"/>
</dbReference>
<gene>
    <name evidence="4" type="ORF">AB1Y20_020394</name>
</gene>
<feature type="domain" description="Guanylate cyclase" evidence="3">
    <location>
        <begin position="429"/>
        <end position="523"/>
    </location>
</feature>